<proteinExistence type="predicted"/>
<keyword evidence="1" id="KW-0732">Signal</keyword>
<keyword evidence="3" id="KW-1185">Reference proteome</keyword>
<feature type="signal peptide" evidence="1">
    <location>
        <begin position="1"/>
        <end position="18"/>
    </location>
</feature>
<dbReference type="Proteomes" id="UP000515743">
    <property type="component" value="Chromosome"/>
</dbReference>
<gene>
    <name evidence="2" type="ORF">H0194_01965</name>
</gene>
<sequence>MFLTTAAALTATALTLSACETGPASPPVEQAVGLPLDAPRVSVESTGEGEKKVLSFADIGAEQNLTFTTRSDFSQTIPDKPTAATKAKDYATDNLAKDNGGDEVTLPLEGKVEEATQDVEGQAPATRNAFFTVRNPETTGDNNEAMPSADGFQVGWRGLDNGQMNSIRLAAPTEARDTARAEVEQALMKLPALPVVFPDEAVGKGASWSVDSRVTGDSTMLQTTTYTIKKMEGSVVELDVDIAQRPALGALSLEGRTDDPELAKQNLEVLDSASATTGSITVDTTKPLPTGGFVDVATAVVYGTKDSATNKSKENTDGGSNKVVQNFRSTINFG</sequence>
<name>A0A7G7CQH4_9CORY</name>
<reference evidence="2 3" key="1">
    <citation type="submission" date="2020-07" db="EMBL/GenBank/DDBJ databases">
        <title>Complete genome and description of Corynebacterium incognita strain Marseille-Q3630 sp. nov.</title>
        <authorList>
            <person name="Boxberger M."/>
        </authorList>
    </citation>
    <scope>NUCLEOTIDE SEQUENCE [LARGE SCALE GENOMIC DNA]</scope>
    <source>
        <strain evidence="2 3">Marseille-Q3630</strain>
    </source>
</reference>
<feature type="chain" id="PRO_5039477248" description="Secreted protein" evidence="1">
    <location>
        <begin position="19"/>
        <end position="334"/>
    </location>
</feature>
<protein>
    <recommendedName>
        <fullName evidence="4">Secreted protein</fullName>
    </recommendedName>
</protein>
<evidence type="ECO:0008006" key="4">
    <source>
        <dbReference type="Google" id="ProtNLM"/>
    </source>
</evidence>
<dbReference type="KEGG" id="cik:H0194_01965"/>
<evidence type="ECO:0000313" key="2">
    <source>
        <dbReference type="EMBL" id="QNE89840.1"/>
    </source>
</evidence>
<organism evidence="2 3">
    <name type="scientific">Corynebacterium incognita</name>
    <dbReference type="NCBI Taxonomy" id="2754725"/>
    <lineage>
        <taxon>Bacteria</taxon>
        <taxon>Bacillati</taxon>
        <taxon>Actinomycetota</taxon>
        <taxon>Actinomycetes</taxon>
        <taxon>Mycobacteriales</taxon>
        <taxon>Corynebacteriaceae</taxon>
        <taxon>Corynebacterium</taxon>
    </lineage>
</organism>
<evidence type="ECO:0000256" key="1">
    <source>
        <dbReference type="SAM" id="SignalP"/>
    </source>
</evidence>
<dbReference type="AlphaFoldDB" id="A0A7G7CQH4"/>
<dbReference type="EMBL" id="CP059404">
    <property type="protein sequence ID" value="QNE89840.1"/>
    <property type="molecule type" value="Genomic_DNA"/>
</dbReference>
<evidence type="ECO:0000313" key="3">
    <source>
        <dbReference type="Proteomes" id="UP000515743"/>
    </source>
</evidence>
<dbReference type="RefSeq" id="WP_185176214.1">
    <property type="nucleotide sequence ID" value="NZ_CP059404.1"/>
</dbReference>
<accession>A0A7G7CQH4</accession>